<proteinExistence type="inferred from homology"/>
<dbReference type="SMART" id="SM00116">
    <property type="entry name" value="CBS"/>
    <property type="match status" value="2"/>
</dbReference>
<feature type="transmembrane region" description="Helical" evidence="11">
    <location>
        <begin position="254"/>
        <end position="277"/>
    </location>
</feature>
<gene>
    <name evidence="13" type="ORF">V1264_011467</name>
</gene>
<evidence type="ECO:0000256" key="8">
    <source>
        <dbReference type="ARBA" id="ARBA00023136"/>
    </source>
</evidence>
<reference evidence="13 14" key="1">
    <citation type="submission" date="2024-02" db="EMBL/GenBank/DDBJ databases">
        <title>Chromosome-scale genome assembly of the rough periwinkle Littorina saxatilis.</title>
        <authorList>
            <person name="De Jode A."/>
            <person name="Faria R."/>
            <person name="Formenti G."/>
            <person name="Sims Y."/>
            <person name="Smith T.P."/>
            <person name="Tracey A."/>
            <person name="Wood J.M.D."/>
            <person name="Zagrodzka Z.B."/>
            <person name="Johannesson K."/>
            <person name="Butlin R.K."/>
            <person name="Leder E.H."/>
        </authorList>
    </citation>
    <scope>NUCLEOTIDE SEQUENCE [LARGE SCALE GENOMIC DNA]</scope>
    <source>
        <strain evidence="13">Snail1</strain>
        <tissue evidence="13">Muscle</tissue>
    </source>
</reference>
<accession>A0AAN9GKA7</accession>
<dbReference type="SUPFAM" id="SSF81340">
    <property type="entry name" value="Clc chloride channel"/>
    <property type="match status" value="1"/>
</dbReference>
<keyword evidence="3 11" id="KW-0812">Transmembrane</keyword>
<keyword evidence="9 11" id="KW-0868">Chloride</keyword>
<feature type="transmembrane region" description="Helical" evidence="11">
    <location>
        <begin position="289"/>
        <end position="307"/>
    </location>
</feature>
<evidence type="ECO:0000256" key="2">
    <source>
        <dbReference type="ARBA" id="ARBA00022448"/>
    </source>
</evidence>
<dbReference type="PRINTS" id="PR00762">
    <property type="entry name" value="CLCHANNEL"/>
</dbReference>
<keyword evidence="6 11" id="KW-0406">Ion transport</keyword>
<evidence type="ECO:0000256" key="3">
    <source>
        <dbReference type="ARBA" id="ARBA00022692"/>
    </source>
</evidence>
<dbReference type="InterPro" id="IPR014743">
    <property type="entry name" value="Cl-channel_core"/>
</dbReference>
<feature type="domain" description="CBS" evidence="12">
    <location>
        <begin position="717"/>
        <end position="773"/>
    </location>
</feature>
<keyword evidence="14" id="KW-1185">Reference proteome</keyword>
<feature type="transmembrane region" description="Helical" evidence="11">
    <location>
        <begin position="449"/>
        <end position="471"/>
    </location>
</feature>
<keyword evidence="4" id="KW-0677">Repeat</keyword>
<dbReference type="Pfam" id="PF00571">
    <property type="entry name" value="CBS"/>
    <property type="match status" value="1"/>
</dbReference>
<comment type="similarity">
    <text evidence="11">Belongs to the chloride channel (TC 2.A.49) family.</text>
</comment>
<evidence type="ECO:0000256" key="9">
    <source>
        <dbReference type="ARBA" id="ARBA00023214"/>
    </source>
</evidence>
<dbReference type="PANTHER" id="PTHR11689:SF136">
    <property type="entry name" value="H(+)_CL(-) EXCHANGE TRANSPORTER 7"/>
    <property type="match status" value="1"/>
</dbReference>
<dbReference type="PANTHER" id="PTHR11689">
    <property type="entry name" value="CHLORIDE CHANNEL PROTEIN CLC FAMILY MEMBER"/>
    <property type="match status" value="1"/>
</dbReference>
<evidence type="ECO:0000256" key="6">
    <source>
        <dbReference type="ARBA" id="ARBA00023065"/>
    </source>
</evidence>
<dbReference type="GO" id="GO:0005254">
    <property type="term" value="F:chloride channel activity"/>
    <property type="evidence" value="ECO:0007669"/>
    <property type="project" value="UniProtKB-UniRule"/>
</dbReference>
<organism evidence="13 14">
    <name type="scientific">Littorina saxatilis</name>
    <dbReference type="NCBI Taxonomy" id="31220"/>
    <lineage>
        <taxon>Eukaryota</taxon>
        <taxon>Metazoa</taxon>
        <taxon>Spiralia</taxon>
        <taxon>Lophotrochozoa</taxon>
        <taxon>Mollusca</taxon>
        <taxon>Gastropoda</taxon>
        <taxon>Caenogastropoda</taxon>
        <taxon>Littorinimorpha</taxon>
        <taxon>Littorinoidea</taxon>
        <taxon>Littorinidae</taxon>
        <taxon>Littorina</taxon>
    </lineage>
</organism>
<dbReference type="Gene3D" id="3.10.580.10">
    <property type="entry name" value="CBS-domain"/>
    <property type="match status" value="1"/>
</dbReference>
<sequence length="789" mass="87575">MADGSEERRPLLANTETCPMNTSQEDIRVATSSIEISQESHVEIKQEIINPENLLSTKYESLDYDTVENGMFQKEVQKAINTWDYNKITINRWVVAFIVGVLTGSIAAFIDFCVEKGSELKYESIKKSVEDCVNDDCMYYPILIWIGYNTVCVLIAAVLVAFVEPCAAGSGIPQIKCYLNGVKVPRVVRIKTLVAKVVGVIGAVVGGLAVGKEGPMIHSGAVVAAGVSQGRSTSIGIDFKIFDYFRTDQEKRDFVSGGAAAGVAAAFGAPVGGMLFSLEEGASFWNQGLTWRIFFSAIISTFTLNVWRSYIKGTPWQLSSPGLINFGRFDEMSYQIWEIGIFALMGCIGGLFGALFIVINQKLTLYRGRYMYGRVVQVCEVVGVAIITAVAGYISIYVNNDCKPVTENLDELQVQFFCKDGHDSATTNLFFDTPESSVRRLFHEQPGSFEAVTLACYTILYFFLALWTYGLSVPSGLFIPSLLIGAGWGRLIGIGFQAFPSMQADPGKYALIGAAAQLGGIVRMTVSLTVIIMEATGNISLGFCIMITLICAKWMGDFVGSRLGCEHGIYDMHIHLASVPLVDWEPHVLTATLPARKVMSHPVTVFRTKEVVWRIVDKLKKEIHNGFPVVDDYDPDNPQPTGPDHETFGKFRGLILRHQLIVLLKRKVWLQNPDYERLEQTLTLADFRDNYPRYPPIHHIAISPIEGEYTVNLEPFMNKAPYTVSESASFPRIFRLFRGLGLRHLVVINGDSEVLGMVTRKDLARYRVKSKDGKLKMKELLMSHGMVKS</sequence>
<dbReference type="PROSITE" id="PS51371">
    <property type="entry name" value="CBS"/>
    <property type="match status" value="1"/>
</dbReference>
<dbReference type="InterPro" id="IPR000644">
    <property type="entry name" value="CBS_dom"/>
</dbReference>
<evidence type="ECO:0000313" key="14">
    <source>
        <dbReference type="Proteomes" id="UP001374579"/>
    </source>
</evidence>
<feature type="transmembrane region" description="Helical" evidence="11">
    <location>
        <begin position="539"/>
        <end position="556"/>
    </location>
</feature>
<evidence type="ECO:0000256" key="7">
    <source>
        <dbReference type="ARBA" id="ARBA00023122"/>
    </source>
</evidence>
<comment type="subcellular location">
    <subcellularLocation>
        <location evidence="1 11">Membrane</location>
        <topology evidence="1 11">Multi-pass membrane protein</topology>
    </subcellularLocation>
</comment>
<evidence type="ECO:0000256" key="4">
    <source>
        <dbReference type="ARBA" id="ARBA00022737"/>
    </source>
</evidence>
<dbReference type="Pfam" id="PF00654">
    <property type="entry name" value="Voltage_CLC"/>
    <property type="match status" value="1"/>
</dbReference>
<evidence type="ECO:0000256" key="11">
    <source>
        <dbReference type="RuleBase" id="RU361221"/>
    </source>
</evidence>
<comment type="caution">
    <text evidence="13">The sequence shown here is derived from an EMBL/GenBank/DDBJ whole genome shotgun (WGS) entry which is preliminary data.</text>
</comment>
<evidence type="ECO:0000256" key="10">
    <source>
        <dbReference type="PROSITE-ProRule" id="PRU00703"/>
    </source>
</evidence>
<feature type="transmembrane region" description="Helical" evidence="11">
    <location>
        <begin position="336"/>
        <end position="359"/>
    </location>
</feature>
<dbReference type="GO" id="GO:0005765">
    <property type="term" value="C:lysosomal membrane"/>
    <property type="evidence" value="ECO:0007669"/>
    <property type="project" value="TreeGrafter"/>
</dbReference>
<feature type="transmembrane region" description="Helical" evidence="11">
    <location>
        <begin position="477"/>
        <end position="499"/>
    </location>
</feature>
<feature type="transmembrane region" description="Helical" evidence="11">
    <location>
        <begin position="142"/>
        <end position="163"/>
    </location>
</feature>
<name>A0AAN9GKA7_9CAEN</name>
<feature type="transmembrane region" description="Helical" evidence="11">
    <location>
        <begin position="93"/>
        <end position="110"/>
    </location>
</feature>
<keyword evidence="7 10" id="KW-0129">CBS domain</keyword>
<feature type="transmembrane region" description="Helical" evidence="11">
    <location>
        <begin position="511"/>
        <end position="533"/>
    </location>
</feature>
<feature type="transmembrane region" description="Helical" evidence="11">
    <location>
        <begin position="371"/>
        <end position="394"/>
    </location>
</feature>
<dbReference type="Proteomes" id="UP001374579">
    <property type="component" value="Unassembled WGS sequence"/>
</dbReference>
<dbReference type="InterPro" id="IPR046342">
    <property type="entry name" value="CBS_dom_sf"/>
</dbReference>
<keyword evidence="8 11" id="KW-0472">Membrane</keyword>
<evidence type="ECO:0000256" key="1">
    <source>
        <dbReference type="ARBA" id="ARBA00004141"/>
    </source>
</evidence>
<dbReference type="InterPro" id="IPR051280">
    <property type="entry name" value="Cl-channel/antiporter"/>
</dbReference>
<dbReference type="Gene3D" id="1.10.3080.10">
    <property type="entry name" value="Clc chloride channel"/>
    <property type="match status" value="1"/>
</dbReference>
<evidence type="ECO:0000256" key="5">
    <source>
        <dbReference type="ARBA" id="ARBA00022989"/>
    </source>
</evidence>
<protein>
    <recommendedName>
        <fullName evidence="11">Chloride channel protein</fullName>
    </recommendedName>
</protein>
<dbReference type="CDD" id="cd04591">
    <property type="entry name" value="CBS_pair_voltage-gated_CLC_euk_bac"/>
    <property type="match status" value="1"/>
</dbReference>
<evidence type="ECO:0000259" key="12">
    <source>
        <dbReference type="PROSITE" id="PS51371"/>
    </source>
</evidence>
<keyword evidence="2 11" id="KW-0813">Transport</keyword>
<keyword evidence="5 11" id="KW-1133">Transmembrane helix</keyword>
<dbReference type="InterPro" id="IPR001807">
    <property type="entry name" value="ClC"/>
</dbReference>
<dbReference type="AlphaFoldDB" id="A0AAN9GKA7"/>
<dbReference type="EMBL" id="JBAMIC010000002">
    <property type="protein sequence ID" value="KAK7111918.1"/>
    <property type="molecule type" value="Genomic_DNA"/>
</dbReference>
<dbReference type="SUPFAM" id="SSF54631">
    <property type="entry name" value="CBS-domain pair"/>
    <property type="match status" value="1"/>
</dbReference>
<evidence type="ECO:0000313" key="13">
    <source>
        <dbReference type="EMBL" id="KAK7111918.1"/>
    </source>
</evidence>